<evidence type="ECO:0000256" key="6">
    <source>
        <dbReference type="ARBA" id="ARBA00023004"/>
    </source>
</evidence>
<keyword evidence="9" id="KW-0472">Membrane</keyword>
<dbReference type="GO" id="GO:0004497">
    <property type="term" value="F:monooxygenase activity"/>
    <property type="evidence" value="ECO:0007669"/>
    <property type="project" value="UniProtKB-KW"/>
</dbReference>
<dbReference type="OrthoDB" id="1470350at2759"/>
<dbReference type="EMBL" id="KN834810">
    <property type="protein sequence ID" value="KIK55045.1"/>
    <property type="molecule type" value="Genomic_DNA"/>
</dbReference>
<reference evidence="10 11" key="1">
    <citation type="submission" date="2014-04" db="EMBL/GenBank/DDBJ databases">
        <title>Evolutionary Origins and Diversification of the Mycorrhizal Mutualists.</title>
        <authorList>
            <consortium name="DOE Joint Genome Institute"/>
            <consortium name="Mycorrhizal Genomics Consortium"/>
            <person name="Kohler A."/>
            <person name="Kuo A."/>
            <person name="Nagy L.G."/>
            <person name="Floudas D."/>
            <person name="Copeland A."/>
            <person name="Barry K.W."/>
            <person name="Cichocki N."/>
            <person name="Veneault-Fourrey C."/>
            <person name="LaButti K."/>
            <person name="Lindquist E.A."/>
            <person name="Lipzen A."/>
            <person name="Lundell T."/>
            <person name="Morin E."/>
            <person name="Murat C."/>
            <person name="Riley R."/>
            <person name="Ohm R."/>
            <person name="Sun H."/>
            <person name="Tunlid A."/>
            <person name="Henrissat B."/>
            <person name="Grigoriev I.V."/>
            <person name="Hibbett D.S."/>
            <person name="Martin F."/>
        </authorList>
    </citation>
    <scope>NUCLEOTIDE SEQUENCE [LARGE SCALE GENOMIC DNA]</scope>
    <source>
        <strain evidence="10 11">FD-317 M1</strain>
    </source>
</reference>
<accession>A0A0D0AWX4</accession>
<dbReference type="PROSITE" id="PS00086">
    <property type="entry name" value="CYTOCHROME_P450"/>
    <property type="match status" value="1"/>
</dbReference>
<dbReference type="InterPro" id="IPR017972">
    <property type="entry name" value="Cyt_P450_CS"/>
</dbReference>
<comment type="cofactor">
    <cofactor evidence="1 7">
        <name>heme</name>
        <dbReference type="ChEBI" id="CHEBI:30413"/>
    </cofactor>
</comment>
<evidence type="ECO:0000313" key="10">
    <source>
        <dbReference type="EMBL" id="KIK55045.1"/>
    </source>
</evidence>
<dbReference type="GO" id="GO:0016705">
    <property type="term" value="F:oxidoreductase activity, acting on paired donors, with incorporation or reduction of molecular oxygen"/>
    <property type="evidence" value="ECO:0007669"/>
    <property type="project" value="InterPro"/>
</dbReference>
<keyword evidence="9" id="KW-1133">Transmembrane helix</keyword>
<evidence type="ECO:0000256" key="8">
    <source>
        <dbReference type="RuleBase" id="RU000461"/>
    </source>
</evidence>
<comment type="similarity">
    <text evidence="3 8">Belongs to the cytochrome P450 family.</text>
</comment>
<gene>
    <name evidence="10" type="ORF">GYMLUDRAFT_176222</name>
</gene>
<evidence type="ECO:0000256" key="4">
    <source>
        <dbReference type="ARBA" id="ARBA00022723"/>
    </source>
</evidence>
<dbReference type="Proteomes" id="UP000053593">
    <property type="component" value="Unassembled WGS sequence"/>
</dbReference>
<evidence type="ECO:0000256" key="5">
    <source>
        <dbReference type="ARBA" id="ARBA00023002"/>
    </source>
</evidence>
<dbReference type="PRINTS" id="PR00465">
    <property type="entry name" value="EP450IV"/>
</dbReference>
<dbReference type="GO" id="GO:0020037">
    <property type="term" value="F:heme binding"/>
    <property type="evidence" value="ECO:0007669"/>
    <property type="project" value="InterPro"/>
</dbReference>
<keyword evidence="9" id="KW-0812">Transmembrane</keyword>
<organism evidence="10 11">
    <name type="scientific">Collybiopsis luxurians FD-317 M1</name>
    <dbReference type="NCBI Taxonomy" id="944289"/>
    <lineage>
        <taxon>Eukaryota</taxon>
        <taxon>Fungi</taxon>
        <taxon>Dikarya</taxon>
        <taxon>Basidiomycota</taxon>
        <taxon>Agaricomycotina</taxon>
        <taxon>Agaricomycetes</taxon>
        <taxon>Agaricomycetidae</taxon>
        <taxon>Agaricales</taxon>
        <taxon>Marasmiineae</taxon>
        <taxon>Omphalotaceae</taxon>
        <taxon>Collybiopsis</taxon>
        <taxon>Collybiopsis luxurians</taxon>
    </lineage>
</organism>
<dbReference type="Gene3D" id="1.10.630.10">
    <property type="entry name" value="Cytochrome P450"/>
    <property type="match status" value="1"/>
</dbReference>
<feature type="transmembrane region" description="Helical" evidence="9">
    <location>
        <begin position="6"/>
        <end position="23"/>
    </location>
</feature>
<dbReference type="Pfam" id="PF00067">
    <property type="entry name" value="p450"/>
    <property type="match status" value="1"/>
</dbReference>
<dbReference type="GO" id="GO:0005506">
    <property type="term" value="F:iron ion binding"/>
    <property type="evidence" value="ECO:0007669"/>
    <property type="project" value="InterPro"/>
</dbReference>
<evidence type="ECO:0000256" key="9">
    <source>
        <dbReference type="SAM" id="Phobius"/>
    </source>
</evidence>
<keyword evidence="11" id="KW-1185">Reference proteome</keyword>
<protein>
    <recommendedName>
        <fullName evidence="12">Cytochrome P450</fullName>
    </recommendedName>
</protein>
<dbReference type="InterPro" id="IPR050121">
    <property type="entry name" value="Cytochrome_P450_monoxygenase"/>
</dbReference>
<comment type="pathway">
    <text evidence="2">Secondary metabolite biosynthesis.</text>
</comment>
<dbReference type="HOGENOM" id="CLU_001570_14_4_1"/>
<evidence type="ECO:0000256" key="7">
    <source>
        <dbReference type="PIRSR" id="PIRSR602403-1"/>
    </source>
</evidence>
<keyword evidence="8" id="KW-0503">Monooxygenase</keyword>
<dbReference type="SUPFAM" id="SSF48264">
    <property type="entry name" value="Cytochrome P450"/>
    <property type="match status" value="1"/>
</dbReference>
<evidence type="ECO:0008006" key="12">
    <source>
        <dbReference type="Google" id="ProtNLM"/>
    </source>
</evidence>
<dbReference type="PANTHER" id="PTHR24305:SF157">
    <property type="entry name" value="N-ACETYLTRYPTOPHAN 6-HYDROXYLASE IVOC-RELATED"/>
    <property type="match status" value="1"/>
</dbReference>
<keyword evidence="6 7" id="KW-0408">Iron</keyword>
<name>A0A0D0AWX4_9AGAR</name>
<keyword evidence="4 7" id="KW-0479">Metal-binding</keyword>
<keyword evidence="7 8" id="KW-0349">Heme</keyword>
<dbReference type="InterPro" id="IPR036396">
    <property type="entry name" value="Cyt_P450_sf"/>
</dbReference>
<evidence type="ECO:0000256" key="3">
    <source>
        <dbReference type="ARBA" id="ARBA00010617"/>
    </source>
</evidence>
<proteinExistence type="inferred from homology"/>
<evidence type="ECO:0000256" key="2">
    <source>
        <dbReference type="ARBA" id="ARBA00005179"/>
    </source>
</evidence>
<dbReference type="CDD" id="cd11062">
    <property type="entry name" value="CYP58-like"/>
    <property type="match status" value="1"/>
</dbReference>
<sequence>MYSLLVTLYFSYLVALALYRLFFHPLHRYPGPVLAAVTHWFEVYHNIVKGGGLVIEIERLHKIYGPVVRVGPNKLHFNDRRAYDDMYTNGTILVKDSDFYHGISAHAPEGTVGLCDPQAARRRRAILGPLFSRQALIKLEYTIQKKVDQLVNLLEEHHNSTNSSANMSFALRSLTSDVITEYCFADSTDTLTDPDFSHPIVKSVRDLMGRIWIQRHFPFIIRIAVILPPRLVLWFIPAFKSYVDMKARYEGQIDSLVCSPDALFNTDHETIYHHLLEPKAPESRPSRTSLVQEAFTLVAAGSDTVGNVCTVSTYFALKDKSICRELHAELREAWPDKGRPISFVVLEKLPYLTAFIKETLRISIGVIHPLPRIVSQETQDIGGLKIPPGTTVEMSHFFMHMNPNVFPEPYVFDPDRWLVEETKEMMLDLVPFSKGPHTCLAWAELYLIFGNLFRKLDLDFASVEENE</sequence>
<evidence type="ECO:0000313" key="11">
    <source>
        <dbReference type="Proteomes" id="UP000053593"/>
    </source>
</evidence>
<dbReference type="PANTHER" id="PTHR24305">
    <property type="entry name" value="CYTOCHROME P450"/>
    <property type="match status" value="1"/>
</dbReference>
<keyword evidence="5 8" id="KW-0560">Oxidoreductase</keyword>
<dbReference type="AlphaFoldDB" id="A0A0D0AWX4"/>
<feature type="binding site" description="axial binding residue" evidence="7">
    <location>
        <position position="439"/>
    </location>
    <ligand>
        <name>heme</name>
        <dbReference type="ChEBI" id="CHEBI:30413"/>
    </ligand>
    <ligandPart>
        <name>Fe</name>
        <dbReference type="ChEBI" id="CHEBI:18248"/>
    </ligandPart>
</feature>
<evidence type="ECO:0000256" key="1">
    <source>
        <dbReference type="ARBA" id="ARBA00001971"/>
    </source>
</evidence>
<dbReference type="InterPro" id="IPR002403">
    <property type="entry name" value="Cyt_P450_E_grp-IV"/>
</dbReference>
<dbReference type="InterPro" id="IPR001128">
    <property type="entry name" value="Cyt_P450"/>
</dbReference>